<accession>A0A4Y4E158</accession>
<evidence type="ECO:0000313" key="1">
    <source>
        <dbReference type="EMBL" id="GED10703.1"/>
    </source>
</evidence>
<protein>
    <submittedName>
        <fullName evidence="1">Uncharacterized protein</fullName>
    </submittedName>
</protein>
<proteinExistence type="predicted"/>
<dbReference type="Proteomes" id="UP000316659">
    <property type="component" value="Unassembled WGS sequence"/>
</dbReference>
<dbReference type="EMBL" id="BJNZ01000018">
    <property type="protein sequence ID" value="GED10703.1"/>
    <property type="molecule type" value="Genomic_DNA"/>
</dbReference>
<dbReference type="RefSeq" id="WP_141390150.1">
    <property type="nucleotide sequence ID" value="NZ_BJNZ01000018.1"/>
</dbReference>
<gene>
    <name evidence="1" type="ORF">CCE02nite_27020</name>
</gene>
<evidence type="ECO:0000313" key="2">
    <source>
        <dbReference type="Proteomes" id="UP000316659"/>
    </source>
</evidence>
<dbReference type="AlphaFoldDB" id="A0A4Y4E158"/>
<organism evidence="1 2">
    <name type="scientific">Cellulosimicrobium cellulans</name>
    <name type="common">Arthrobacter luteus</name>
    <dbReference type="NCBI Taxonomy" id="1710"/>
    <lineage>
        <taxon>Bacteria</taxon>
        <taxon>Bacillati</taxon>
        <taxon>Actinomycetota</taxon>
        <taxon>Actinomycetes</taxon>
        <taxon>Micrococcales</taxon>
        <taxon>Promicromonosporaceae</taxon>
        <taxon>Cellulosimicrobium</taxon>
    </lineage>
</organism>
<comment type="caution">
    <text evidence="1">The sequence shown here is derived from an EMBL/GenBank/DDBJ whole genome shotgun (WGS) entry which is preliminary data.</text>
</comment>
<sequence length="115" mass="11757">MTAAAAPGPRAMRVGLSARGVEVEDGQGGVLAPWSDVHRVTAFALDAVVSTVRYVSFDLVNGHSVEVDDAAPEWDEVVATLPEVAELAVADLPTALGALVPGSGALVLAEPARSR</sequence>
<name>A0A4Y4E158_CELCE</name>
<reference evidence="1 2" key="1">
    <citation type="submission" date="2019-06" db="EMBL/GenBank/DDBJ databases">
        <title>Whole genome shotgun sequence of Cellulosimicrobium cellulans NBRC 15516.</title>
        <authorList>
            <person name="Hosoyama A."/>
            <person name="Uohara A."/>
            <person name="Ohji S."/>
            <person name="Ichikawa N."/>
        </authorList>
    </citation>
    <scope>NUCLEOTIDE SEQUENCE [LARGE SCALE GENOMIC DNA]</scope>
    <source>
        <strain evidence="1 2">NBRC 15516</strain>
    </source>
</reference>